<organism evidence="1 2">
    <name type="scientific">Amblyomma americanum</name>
    <name type="common">Lone star tick</name>
    <dbReference type="NCBI Taxonomy" id="6943"/>
    <lineage>
        <taxon>Eukaryota</taxon>
        <taxon>Metazoa</taxon>
        <taxon>Ecdysozoa</taxon>
        <taxon>Arthropoda</taxon>
        <taxon>Chelicerata</taxon>
        <taxon>Arachnida</taxon>
        <taxon>Acari</taxon>
        <taxon>Parasitiformes</taxon>
        <taxon>Ixodida</taxon>
        <taxon>Ixodoidea</taxon>
        <taxon>Ixodidae</taxon>
        <taxon>Amblyomminae</taxon>
        <taxon>Amblyomma</taxon>
    </lineage>
</organism>
<comment type="caution">
    <text evidence="1">The sequence shown here is derived from an EMBL/GenBank/DDBJ whole genome shotgun (WGS) entry which is preliminary data.</text>
</comment>
<accession>A0AAQ4EAP3</accession>
<reference evidence="1 2" key="1">
    <citation type="journal article" date="2023" name="Arcadia Sci">
        <title>De novo assembly of a long-read Amblyomma americanum tick genome.</title>
        <authorList>
            <person name="Chou S."/>
            <person name="Poskanzer K.E."/>
            <person name="Rollins M."/>
            <person name="Thuy-Boun P.S."/>
        </authorList>
    </citation>
    <scope>NUCLEOTIDE SEQUENCE [LARGE SCALE GENOMIC DNA]</scope>
    <source>
        <strain evidence="1">F_SG_1</strain>
        <tissue evidence="1">Salivary glands</tissue>
    </source>
</reference>
<proteinExistence type="predicted"/>
<evidence type="ECO:0000313" key="1">
    <source>
        <dbReference type="EMBL" id="KAK8771688.1"/>
    </source>
</evidence>
<evidence type="ECO:0000313" key="2">
    <source>
        <dbReference type="Proteomes" id="UP001321473"/>
    </source>
</evidence>
<gene>
    <name evidence="1" type="ORF">V5799_025068</name>
</gene>
<dbReference type="AlphaFoldDB" id="A0AAQ4EAP3"/>
<name>A0AAQ4EAP3_AMBAM</name>
<keyword evidence="2" id="KW-1185">Reference proteome</keyword>
<sequence length="99" mass="10907">MFKFLESFLAAEKSIEVALSSTLVFVAYTMKAAVTKPVMFGKPCEGARPQPFYAYCHKPAPNEQEHADSITALSFNATTLATFETPATVEKKVPFRLKA</sequence>
<dbReference type="EMBL" id="JARKHS020019441">
    <property type="protein sequence ID" value="KAK8771688.1"/>
    <property type="molecule type" value="Genomic_DNA"/>
</dbReference>
<protein>
    <submittedName>
        <fullName evidence="1">Uncharacterized protein</fullName>
    </submittedName>
</protein>
<dbReference type="Proteomes" id="UP001321473">
    <property type="component" value="Unassembled WGS sequence"/>
</dbReference>